<sequence>MNAPAGWQKGSFRGVPFRTEDGESRGGRRGVVHEFPQAEKPVWEDLGRAGRSFSFQCHVVGADHIAEANALADALDAPGAGTLIHPWLGSMQVAVPGWSRQDSTIDGGITRFSIEFVETGLPAPAGPTADTQAQAIAAADEAQAAAPGLFADTFSVAGATAFVEAAAGYLVTGAASLTAIQGGLLGGAGPALRAFEAGLDLLGGAGVLIRQPIELGLAVVGLVQTLSVIGGSGSARAGAFRVLTDWGTDLDPVIGTTPARARERANQDAIVQLVNLSASAELVRCLAGTSFASYDDAVAARDDAADRLDRLALRQADAGDDAGAAQYDALRLAVTADLTARGGTLARLMTYMPAITEPALVIAQRLYGDPAKVESQAAEIVARNRIAHPGFVGGGVPLQVLSTEAGND</sequence>
<reference evidence="3 4" key="1">
    <citation type="journal article" date="2013" name="Genome Announc.">
        <title>Draft Genome Sequence of Sphingobium ummariense Strain RL-3, a Hexachlorocyclohexane-Degrading Bacterium.</title>
        <authorList>
            <person name="Kohli P."/>
            <person name="Dua A."/>
            <person name="Sangwan N."/>
            <person name="Oldach P."/>
            <person name="Khurana J.P."/>
            <person name="Lal R."/>
        </authorList>
    </citation>
    <scope>NUCLEOTIDE SEQUENCE [LARGE SCALE GENOMIC DNA]</scope>
    <source>
        <strain evidence="3 4">RL-3</strain>
    </source>
</reference>
<evidence type="ECO:0000313" key="4">
    <source>
        <dbReference type="Proteomes" id="UP000015523"/>
    </source>
</evidence>
<evidence type="ECO:0000256" key="1">
    <source>
        <dbReference type="SAM" id="MobiDB-lite"/>
    </source>
</evidence>
<dbReference type="Pfam" id="PF07157">
    <property type="entry name" value="DNA_circ_N"/>
    <property type="match status" value="1"/>
</dbReference>
<evidence type="ECO:0000259" key="2">
    <source>
        <dbReference type="Pfam" id="PF07157"/>
    </source>
</evidence>
<feature type="domain" description="DNA circulation N-terminal" evidence="2">
    <location>
        <begin position="8"/>
        <end position="93"/>
    </location>
</feature>
<proteinExistence type="predicted"/>
<dbReference type="AlphaFoldDB" id="T0ISZ3"/>
<dbReference type="OrthoDB" id="378644at2"/>
<protein>
    <recommendedName>
        <fullName evidence="2">DNA circulation N-terminal domain-containing protein</fullName>
    </recommendedName>
</protein>
<organism evidence="3 4">
    <name type="scientific">Sphingobium ummariense RL-3</name>
    <dbReference type="NCBI Taxonomy" id="1346791"/>
    <lineage>
        <taxon>Bacteria</taxon>
        <taxon>Pseudomonadati</taxon>
        <taxon>Pseudomonadota</taxon>
        <taxon>Alphaproteobacteria</taxon>
        <taxon>Sphingomonadales</taxon>
        <taxon>Sphingomonadaceae</taxon>
        <taxon>Sphingobium</taxon>
    </lineage>
</organism>
<comment type="caution">
    <text evidence="3">The sequence shown here is derived from an EMBL/GenBank/DDBJ whole genome shotgun (WGS) entry which is preliminary data.</text>
</comment>
<accession>T0ISZ3</accession>
<dbReference type="eggNOG" id="COG4228">
    <property type="taxonomic scope" value="Bacteria"/>
</dbReference>
<keyword evidence="4" id="KW-1185">Reference proteome</keyword>
<name>T0ISZ3_9SPHN</name>
<dbReference type="PATRIC" id="fig|1346791.3.peg.2301"/>
<dbReference type="RefSeq" id="WP_021318190.1">
    <property type="nucleotide sequence ID" value="NZ_AUWY01000081.1"/>
</dbReference>
<gene>
    <name evidence="3" type="ORF">M529_11955</name>
</gene>
<evidence type="ECO:0000313" key="3">
    <source>
        <dbReference type="EMBL" id="EQB31970.1"/>
    </source>
</evidence>
<dbReference type="InterPro" id="IPR009826">
    <property type="entry name" value="DNA_circ_N"/>
</dbReference>
<dbReference type="Proteomes" id="UP000015523">
    <property type="component" value="Unassembled WGS sequence"/>
</dbReference>
<dbReference type="EMBL" id="AUWY01000081">
    <property type="protein sequence ID" value="EQB31970.1"/>
    <property type="molecule type" value="Genomic_DNA"/>
</dbReference>
<feature type="region of interest" description="Disordered" evidence="1">
    <location>
        <begin position="1"/>
        <end position="29"/>
    </location>
</feature>
<dbReference type="STRING" id="1346791.M529_11955"/>